<dbReference type="EMBL" id="CAJVCH010253232">
    <property type="protein sequence ID" value="CAG7733659.1"/>
    <property type="molecule type" value="Genomic_DNA"/>
</dbReference>
<dbReference type="OrthoDB" id="3626597at2759"/>
<sequence>VKGILHVASGGSMDWVKGVHNVNLTITYEMRDQGRYGFLLPDTQIIPSSEEFLDGLAVAIAELRAGIVTPDLPPDTFQVPPRRQLRVPSIVPQPDHNTFGQVPHPRRPVSPLSSFNRV</sequence>
<evidence type="ECO:0000256" key="3">
    <source>
        <dbReference type="SAM" id="MobiDB-lite"/>
    </source>
</evidence>
<dbReference type="GO" id="GO:0006508">
    <property type="term" value="P:proteolysis"/>
    <property type="evidence" value="ECO:0007669"/>
    <property type="project" value="InterPro"/>
</dbReference>
<feature type="region of interest" description="Disordered" evidence="3">
    <location>
        <begin position="71"/>
        <end position="118"/>
    </location>
</feature>
<comment type="caution">
    <text evidence="5">The sequence shown here is derived from an EMBL/GenBank/DDBJ whole genome shotgun (WGS) entry which is preliminary data.</text>
</comment>
<feature type="active site" description="Proton donor/acceptor" evidence="2">
    <location>
        <position position="29"/>
    </location>
</feature>
<evidence type="ECO:0000313" key="5">
    <source>
        <dbReference type="EMBL" id="CAG7733659.1"/>
    </source>
</evidence>
<dbReference type="GO" id="GO:0008270">
    <property type="term" value="F:zinc ion binding"/>
    <property type="evidence" value="ECO:0007669"/>
    <property type="project" value="InterPro"/>
</dbReference>
<dbReference type="Pfam" id="PF00246">
    <property type="entry name" value="Peptidase_M14"/>
    <property type="match status" value="1"/>
</dbReference>
<keyword evidence="6" id="KW-1185">Reference proteome</keyword>
<dbReference type="InterPro" id="IPR000834">
    <property type="entry name" value="Peptidase_M14"/>
</dbReference>
<evidence type="ECO:0000259" key="4">
    <source>
        <dbReference type="PROSITE" id="PS52035"/>
    </source>
</evidence>
<feature type="domain" description="Peptidase M14" evidence="4">
    <location>
        <begin position="1"/>
        <end position="63"/>
    </location>
</feature>
<evidence type="ECO:0000313" key="6">
    <source>
        <dbReference type="Proteomes" id="UP000708208"/>
    </source>
</evidence>
<dbReference type="AlphaFoldDB" id="A0A8J2KDL4"/>
<dbReference type="PROSITE" id="PS52035">
    <property type="entry name" value="PEPTIDASE_M14"/>
    <property type="match status" value="1"/>
</dbReference>
<evidence type="ECO:0000256" key="1">
    <source>
        <dbReference type="ARBA" id="ARBA00005988"/>
    </source>
</evidence>
<dbReference type="GO" id="GO:0004181">
    <property type="term" value="F:metallocarboxypeptidase activity"/>
    <property type="evidence" value="ECO:0007669"/>
    <property type="project" value="InterPro"/>
</dbReference>
<organism evidence="5 6">
    <name type="scientific">Allacma fusca</name>
    <dbReference type="NCBI Taxonomy" id="39272"/>
    <lineage>
        <taxon>Eukaryota</taxon>
        <taxon>Metazoa</taxon>
        <taxon>Ecdysozoa</taxon>
        <taxon>Arthropoda</taxon>
        <taxon>Hexapoda</taxon>
        <taxon>Collembola</taxon>
        <taxon>Symphypleona</taxon>
        <taxon>Sminthuridae</taxon>
        <taxon>Allacma</taxon>
    </lineage>
</organism>
<reference evidence="5" key="1">
    <citation type="submission" date="2021-06" db="EMBL/GenBank/DDBJ databases">
        <authorList>
            <person name="Hodson N. C."/>
            <person name="Mongue J. A."/>
            <person name="Jaron S. K."/>
        </authorList>
    </citation>
    <scope>NUCLEOTIDE SEQUENCE</scope>
</reference>
<dbReference type="Proteomes" id="UP000708208">
    <property type="component" value="Unassembled WGS sequence"/>
</dbReference>
<evidence type="ECO:0000256" key="2">
    <source>
        <dbReference type="PROSITE-ProRule" id="PRU01379"/>
    </source>
</evidence>
<proteinExistence type="inferred from homology"/>
<gene>
    <name evidence="5" type="ORF">AFUS01_LOCUS22089</name>
</gene>
<name>A0A8J2KDL4_9HEXA</name>
<feature type="non-terminal residue" evidence="5">
    <location>
        <position position="118"/>
    </location>
</feature>
<accession>A0A8J2KDL4</accession>
<comment type="similarity">
    <text evidence="1 2">Belongs to the peptidase M14 family.</text>
</comment>
<protein>
    <recommendedName>
        <fullName evidence="4">Peptidase M14 domain-containing protein</fullName>
    </recommendedName>
</protein>